<keyword evidence="2" id="KW-1185">Reference proteome</keyword>
<organism evidence="1 2">
    <name type="scientific">Elysia crispata</name>
    <name type="common">lettuce slug</name>
    <dbReference type="NCBI Taxonomy" id="231223"/>
    <lineage>
        <taxon>Eukaryota</taxon>
        <taxon>Metazoa</taxon>
        <taxon>Spiralia</taxon>
        <taxon>Lophotrochozoa</taxon>
        <taxon>Mollusca</taxon>
        <taxon>Gastropoda</taxon>
        <taxon>Heterobranchia</taxon>
        <taxon>Euthyneura</taxon>
        <taxon>Panpulmonata</taxon>
        <taxon>Sacoglossa</taxon>
        <taxon>Placobranchoidea</taxon>
        <taxon>Plakobranchidae</taxon>
        <taxon>Elysia</taxon>
    </lineage>
</organism>
<dbReference type="AlphaFoldDB" id="A0AAE1DRQ2"/>
<gene>
    <name evidence="1" type="ORF">RRG08_020195</name>
</gene>
<dbReference type="Proteomes" id="UP001283361">
    <property type="component" value="Unassembled WGS sequence"/>
</dbReference>
<accession>A0AAE1DRQ2</accession>
<proteinExistence type="predicted"/>
<name>A0AAE1DRQ2_9GAST</name>
<reference evidence="1" key="1">
    <citation type="journal article" date="2023" name="G3 (Bethesda)">
        <title>A reference genome for the long-term kleptoplast-retaining sea slug Elysia crispata morphotype clarki.</title>
        <authorList>
            <person name="Eastman K.E."/>
            <person name="Pendleton A.L."/>
            <person name="Shaikh M.A."/>
            <person name="Suttiyut T."/>
            <person name="Ogas R."/>
            <person name="Tomko P."/>
            <person name="Gavelis G."/>
            <person name="Widhalm J.R."/>
            <person name="Wisecaver J.H."/>
        </authorList>
    </citation>
    <scope>NUCLEOTIDE SEQUENCE</scope>
    <source>
        <strain evidence="1">ECLA1</strain>
    </source>
</reference>
<evidence type="ECO:0000313" key="2">
    <source>
        <dbReference type="Proteomes" id="UP001283361"/>
    </source>
</evidence>
<dbReference type="EMBL" id="JAWDGP010002798">
    <property type="protein sequence ID" value="KAK3779850.1"/>
    <property type="molecule type" value="Genomic_DNA"/>
</dbReference>
<protein>
    <submittedName>
        <fullName evidence="1">Uncharacterized protein</fullName>
    </submittedName>
</protein>
<sequence length="491" mass="57311">MAYNCGQKTLSPPLITWNGVQLWTEDTFSSSHYLEWRTTVDRRHFLLLSLPGMAYNCGQKTLSPPLITWNGVQLWTEDTFSSSHYLEWRTTVDRRHFLLLSLPGMAYNCGQKTLSPPLITWNGVQLWTEDTFSSSHYLEWRTTVDRRHFLLLSLPGMAYNCGQKTLSPPLITWNGEQLWTEDTFSSSHYLEWRTTVDRRHFLLLSLPGMAYNCGQKTLSPPLITWNGVQLWTEDTFSSSHYLEWRTTVDRRHFLLLSLPGMAYNCGQKTLSPPLITWNGVQLWTEDTFSSSHYLEWRTTVDRRHFLLLSLPGMAYNCGQKTLSPPLITWNGVQLWTEDTFSSSHYLEWRTTVDRRHFLLLSLPGMAYNCGQKTLSPPLITWNGVQLWTEDTFSSSHYLEWRTTVDRRHFLLLSLPGMANNCGQKTLSPPLITWNGVQLWTEDTFSSSHYLEWRTTVDRRHCREHHGVPFVDAYYVIDTRVYDFFQALFSIL</sequence>
<evidence type="ECO:0000313" key="1">
    <source>
        <dbReference type="EMBL" id="KAK3779850.1"/>
    </source>
</evidence>
<comment type="caution">
    <text evidence="1">The sequence shown here is derived from an EMBL/GenBank/DDBJ whole genome shotgun (WGS) entry which is preliminary data.</text>
</comment>